<dbReference type="RefSeq" id="WP_388040854.1">
    <property type="nucleotide sequence ID" value="NZ_JBHUEK010000029.1"/>
</dbReference>
<organism evidence="2 3">
    <name type="scientific">Fredinandcohnia salidurans</name>
    <dbReference type="NCBI Taxonomy" id="2595041"/>
    <lineage>
        <taxon>Bacteria</taxon>
        <taxon>Bacillati</taxon>
        <taxon>Bacillota</taxon>
        <taxon>Bacilli</taxon>
        <taxon>Bacillales</taxon>
        <taxon>Bacillaceae</taxon>
        <taxon>Fredinandcohnia</taxon>
    </lineage>
</organism>
<keyword evidence="1" id="KW-1133">Transmembrane helix</keyword>
<keyword evidence="1" id="KW-0812">Transmembrane</keyword>
<keyword evidence="1" id="KW-0472">Membrane</keyword>
<sequence length="355" mass="41515">MNNRNDEKWLQPLKKRPDLEPNPIFAKQLKESLREKQIIKRRNFSGLKMWVPLTAAIMLFSIISMSYVTSNQEQGQQPVETETKETTNVVNPDFDELLAENPVYQQLYESVLKVTTIEKASKLVVNFFEALHVEDKEFLKENVFFVANPEKEVDVLLDFYKGIDVNSIAVSSFNESQAEPSVEIVFSYKQNNEEKLHHIHVNYWDEATVEIYAPLDEYVPEVKNDLELNEEERVAYEEFKLDHDPEVIRTLEPISVAKLYLQANADGDQETSYALYTTREEFVMWSKEADKKYWEEETRDPESYKKPFYGLGSGTFHQTNEYQGYISFRTQNGDMGFQMVKDENGVWKVAFMPIQ</sequence>
<gene>
    <name evidence="2" type="ORF">ACFSFW_20300</name>
</gene>
<reference evidence="3" key="1">
    <citation type="journal article" date="2019" name="Int. J. Syst. Evol. Microbiol.">
        <title>The Global Catalogue of Microorganisms (GCM) 10K type strain sequencing project: providing services to taxonomists for standard genome sequencing and annotation.</title>
        <authorList>
            <consortium name="The Broad Institute Genomics Platform"/>
            <consortium name="The Broad Institute Genome Sequencing Center for Infectious Disease"/>
            <person name="Wu L."/>
            <person name="Ma J."/>
        </authorList>
    </citation>
    <scope>NUCLEOTIDE SEQUENCE [LARGE SCALE GENOMIC DNA]</scope>
    <source>
        <strain evidence="3">CCUG 15531</strain>
    </source>
</reference>
<dbReference type="EMBL" id="JBHUEK010000029">
    <property type="protein sequence ID" value="MFD1781000.1"/>
    <property type="molecule type" value="Genomic_DNA"/>
</dbReference>
<evidence type="ECO:0000256" key="1">
    <source>
        <dbReference type="SAM" id="Phobius"/>
    </source>
</evidence>
<keyword evidence="3" id="KW-1185">Reference proteome</keyword>
<accession>A0ABW4MVK1</accession>
<proteinExistence type="predicted"/>
<protein>
    <submittedName>
        <fullName evidence="2">Uncharacterized protein</fullName>
    </submittedName>
</protein>
<feature type="transmembrane region" description="Helical" evidence="1">
    <location>
        <begin position="49"/>
        <end position="68"/>
    </location>
</feature>
<name>A0ABW4MVK1_9BACI</name>
<evidence type="ECO:0000313" key="3">
    <source>
        <dbReference type="Proteomes" id="UP001597227"/>
    </source>
</evidence>
<dbReference type="Proteomes" id="UP001597227">
    <property type="component" value="Unassembled WGS sequence"/>
</dbReference>
<evidence type="ECO:0000313" key="2">
    <source>
        <dbReference type="EMBL" id="MFD1781000.1"/>
    </source>
</evidence>
<comment type="caution">
    <text evidence="2">The sequence shown here is derived from an EMBL/GenBank/DDBJ whole genome shotgun (WGS) entry which is preliminary data.</text>
</comment>